<protein>
    <recommendedName>
        <fullName evidence="4">RRM domain-containing protein</fullName>
    </recommendedName>
</protein>
<dbReference type="eggNOG" id="ENOG502QWA7">
    <property type="taxonomic scope" value="Eukaryota"/>
</dbReference>
<dbReference type="EMBL" id="HE576759">
    <property type="protein sequence ID" value="CCC71577.1"/>
    <property type="molecule type" value="Genomic_DNA"/>
</dbReference>
<dbReference type="AlphaFoldDB" id="G0VJ98"/>
<feature type="region of interest" description="Disordered" evidence="1">
    <location>
        <begin position="267"/>
        <end position="292"/>
    </location>
</feature>
<reference evidence="2 3" key="1">
    <citation type="journal article" date="2011" name="Proc. Natl. Acad. Sci. U.S.A.">
        <title>Evolutionary erosion of yeast sex chromosomes by mating-type switching accidents.</title>
        <authorList>
            <person name="Gordon J.L."/>
            <person name="Armisen D."/>
            <person name="Proux-Wera E."/>
            <person name="Oheigeartaigh S.S."/>
            <person name="Byrne K.P."/>
            <person name="Wolfe K.H."/>
        </authorList>
    </citation>
    <scope>NUCLEOTIDE SEQUENCE [LARGE SCALE GENOMIC DNA]</scope>
    <source>
        <strain evidence="3">ATCC 76901 / BCRC 22586 / CBS 4309 / NBRC 1992 / NRRL Y-12630</strain>
    </source>
</reference>
<reference key="2">
    <citation type="submission" date="2011-08" db="EMBL/GenBank/DDBJ databases">
        <title>Genome sequence of Naumovozyma castellii.</title>
        <authorList>
            <person name="Gordon J.L."/>
            <person name="Armisen D."/>
            <person name="Proux-Wera E."/>
            <person name="OhEigeartaigh S.S."/>
            <person name="Byrne K.P."/>
            <person name="Wolfe K.H."/>
        </authorList>
    </citation>
    <scope>NUCLEOTIDE SEQUENCE</scope>
    <source>
        <strain>Type strain:CBS 4309</strain>
    </source>
</reference>
<feature type="region of interest" description="Disordered" evidence="1">
    <location>
        <begin position="207"/>
        <end position="234"/>
    </location>
</feature>
<name>G0VJ98_NAUCA</name>
<gene>
    <name evidence="2" type="primary">NCAS0H02670</name>
    <name evidence="2" type="ordered locus">NCAS_0H02670</name>
</gene>
<accession>G0VJ98</accession>
<dbReference type="Proteomes" id="UP000001640">
    <property type="component" value="Chromosome 8"/>
</dbReference>
<dbReference type="FunCoup" id="G0VJ98">
    <property type="interactions" value="94"/>
</dbReference>
<feature type="compositionally biased region" description="Low complexity" evidence="1">
    <location>
        <begin position="487"/>
        <end position="507"/>
    </location>
</feature>
<dbReference type="KEGG" id="ncs:NCAS_0H02670"/>
<feature type="region of interest" description="Disordered" evidence="1">
    <location>
        <begin position="42"/>
        <end position="80"/>
    </location>
</feature>
<feature type="compositionally biased region" description="Basic and acidic residues" evidence="1">
    <location>
        <begin position="347"/>
        <end position="368"/>
    </location>
</feature>
<sequence>MSLEEFLGDDTLGDSVWNEDEINLDAINNTTNIDVLKPAARNAVNSNNHPNDNGGHYPSGRNSQFPPASHNGYQDPAMGNFNQGVQGPPYIIKFSSLPPRFSDYDIKDLFQAKYTKFIKFKLFWELNKNPSISTLKTGSIFDQNFKRDSKVAFVELYTSRDMDKILNNWVVPLKEIYQIVTEPAKFEDFKEYISRAALLTDPKDDAAKPFAVSPPKATPKSKSNPFGTAKPVDTQSKILDIEEKMKHLGVEDTTTLRRLSQEATGKPKITILKKSKQEQQEESNAIAEESNIPKPLSYSQVLQKSVDESKKPSTPSATSSTTFFQKALKDVTNRSGTDTSVSATSDGSKDSKYEGNHVSNETENKEQADSAENAETHSSQKHFTFKNAEREPSVDATTNAPSSGNNPEYNKPYHRGGSMRGGRGSNHNKRGGNYSRGGRGRGGGNYQSRNRGQYNDSENRDDDSSADKQYSIFKPAASFLQADDTFSSSNRNTNSSYNSNSHTNRGGSNRGRGSSRGGSRRGGRGNYHSTGSKFVND</sequence>
<feature type="region of interest" description="Disordered" evidence="1">
    <location>
        <begin position="303"/>
        <end position="322"/>
    </location>
</feature>
<keyword evidence="3" id="KW-1185">Reference proteome</keyword>
<feature type="compositionally biased region" description="Polar residues" evidence="1">
    <location>
        <begin position="333"/>
        <end position="346"/>
    </location>
</feature>
<dbReference type="OrthoDB" id="48651at2759"/>
<dbReference type="GeneID" id="96905254"/>
<dbReference type="GO" id="GO:0000932">
    <property type="term" value="C:P-body"/>
    <property type="evidence" value="ECO:0007669"/>
    <property type="project" value="EnsemblFungi"/>
</dbReference>
<proteinExistence type="predicted"/>
<organism evidence="2 3">
    <name type="scientific">Naumovozyma castellii</name>
    <name type="common">Yeast</name>
    <name type="synonym">Saccharomyces castellii</name>
    <dbReference type="NCBI Taxonomy" id="27288"/>
    <lineage>
        <taxon>Eukaryota</taxon>
        <taxon>Fungi</taxon>
        <taxon>Dikarya</taxon>
        <taxon>Ascomycota</taxon>
        <taxon>Saccharomycotina</taxon>
        <taxon>Saccharomycetes</taxon>
        <taxon>Saccharomycetales</taxon>
        <taxon>Saccharomycetaceae</taxon>
        <taxon>Naumovozyma</taxon>
    </lineage>
</organism>
<feature type="compositionally biased region" description="Gly residues" evidence="1">
    <location>
        <begin position="434"/>
        <end position="445"/>
    </location>
</feature>
<dbReference type="RefSeq" id="XP_003677924.1">
    <property type="nucleotide sequence ID" value="XM_003677876.1"/>
</dbReference>
<feature type="compositionally biased region" description="Low complexity" evidence="1">
    <location>
        <begin position="312"/>
        <end position="322"/>
    </location>
</feature>
<dbReference type="HOGENOM" id="CLU_032585_0_0_1"/>
<evidence type="ECO:0000313" key="3">
    <source>
        <dbReference type="Proteomes" id="UP000001640"/>
    </source>
</evidence>
<evidence type="ECO:0008006" key="4">
    <source>
        <dbReference type="Google" id="ProtNLM"/>
    </source>
</evidence>
<dbReference type="OMA" id="FKLFWEL"/>
<evidence type="ECO:0000313" key="2">
    <source>
        <dbReference type="EMBL" id="CCC71577.1"/>
    </source>
</evidence>
<feature type="region of interest" description="Disordered" evidence="1">
    <location>
        <begin position="330"/>
        <end position="537"/>
    </location>
</feature>
<feature type="compositionally biased region" description="Polar residues" evidence="1">
    <location>
        <begin position="395"/>
        <end position="408"/>
    </location>
</feature>
<evidence type="ECO:0000256" key="1">
    <source>
        <dbReference type="SAM" id="MobiDB-lite"/>
    </source>
</evidence>
<feature type="compositionally biased region" description="Polar residues" evidence="1">
    <location>
        <begin position="527"/>
        <end position="537"/>
    </location>
</feature>
<dbReference type="InParanoid" id="G0VJ98"/>